<dbReference type="PROSITE" id="PS51257">
    <property type="entry name" value="PROKAR_LIPOPROTEIN"/>
    <property type="match status" value="1"/>
</dbReference>
<evidence type="ECO:0000313" key="3">
    <source>
        <dbReference type="Proteomes" id="UP000198345"/>
    </source>
</evidence>
<name>A0A226H1D3_9FLAO</name>
<accession>A0A226H1D3</accession>
<dbReference type="RefSeq" id="WP_089051041.1">
    <property type="nucleotide sequence ID" value="NZ_FXTV01000006.1"/>
</dbReference>
<reference evidence="2 3" key="1">
    <citation type="submission" date="2016-11" db="EMBL/GenBank/DDBJ databases">
        <title>Whole genomes of Flavobacteriaceae.</title>
        <authorList>
            <person name="Stine C."/>
            <person name="Li C."/>
            <person name="Tadesse D."/>
        </authorList>
    </citation>
    <scope>NUCLEOTIDE SEQUENCE [LARGE SCALE GENOMIC DNA]</scope>
    <source>
        <strain evidence="2 3">DSM 18292</strain>
    </source>
</reference>
<dbReference type="Proteomes" id="UP000198345">
    <property type="component" value="Unassembled WGS sequence"/>
</dbReference>
<dbReference type="EMBL" id="MUGW01000036">
    <property type="protein sequence ID" value="OXA87300.1"/>
    <property type="molecule type" value="Genomic_DNA"/>
</dbReference>
<proteinExistence type="predicted"/>
<evidence type="ECO:0000313" key="2">
    <source>
        <dbReference type="EMBL" id="OXA87300.1"/>
    </source>
</evidence>
<comment type="caution">
    <text evidence="2">The sequence shown here is derived from an EMBL/GenBank/DDBJ whole genome shotgun (WGS) entry which is preliminary data.</text>
</comment>
<gene>
    <name evidence="2" type="ORF">B0A66_16955</name>
</gene>
<keyword evidence="3" id="KW-1185">Reference proteome</keyword>
<dbReference type="AlphaFoldDB" id="A0A226H1D3"/>
<protein>
    <recommendedName>
        <fullName evidence="4">Lipoprotein</fullName>
    </recommendedName>
</protein>
<evidence type="ECO:0000256" key="1">
    <source>
        <dbReference type="SAM" id="MobiDB-lite"/>
    </source>
</evidence>
<dbReference type="OrthoDB" id="766451at2"/>
<evidence type="ECO:0008006" key="4">
    <source>
        <dbReference type="Google" id="ProtNLM"/>
    </source>
</evidence>
<sequence length="240" mass="27635">MKKVLFSFLVLLVISCNKKEQQQNATTQDPNVTTQDTAETNETKKQDTLRIDYAEHKNLLDILTLLPDSTMRSWGWSKKERIEFVKEIQKNKFTTGAPEHFSSIKLAQPNTIEIQVVDGLWIFSIYKIKPNNYIVITDDIVGDGNDLLAFEYKDGVLEYIPFENVFDNFLTALLINKDDKNCIDLLEENNIGFQYLFTGTKKIEIANLSLTEGNNECFKGNSLNYEFNPALKKFELKIIK</sequence>
<feature type="compositionally biased region" description="Polar residues" evidence="1">
    <location>
        <begin position="22"/>
        <end position="40"/>
    </location>
</feature>
<feature type="region of interest" description="Disordered" evidence="1">
    <location>
        <begin position="22"/>
        <end position="44"/>
    </location>
</feature>
<organism evidence="2 3">
    <name type="scientific">Flavobacterium hercynium</name>
    <dbReference type="NCBI Taxonomy" id="387094"/>
    <lineage>
        <taxon>Bacteria</taxon>
        <taxon>Pseudomonadati</taxon>
        <taxon>Bacteroidota</taxon>
        <taxon>Flavobacteriia</taxon>
        <taxon>Flavobacteriales</taxon>
        <taxon>Flavobacteriaceae</taxon>
        <taxon>Flavobacterium</taxon>
    </lineage>
</organism>